<feature type="transmembrane region" description="Helical" evidence="1">
    <location>
        <begin position="125"/>
        <end position="145"/>
    </location>
</feature>
<accession>A0ABV8GYG9</accession>
<dbReference type="InterPro" id="IPR007404">
    <property type="entry name" value="YdjM-like"/>
</dbReference>
<feature type="transmembrane region" description="Helical" evidence="1">
    <location>
        <begin position="60"/>
        <end position="80"/>
    </location>
</feature>
<sequence length="208" mass="22704">MKGTTHALIGTTTGLMTASIYQTDLSSMSLLVAIGTVSGLIPDLDIDGKLSNRITFSKKFLQIVSQSIAIFIIAYSLFTGIGMEKWIGVGAGITIIIISSLIRQRRMLTITGIGVLVGGQSLEENWIWLLGIYIIIASFVSHRSYTHSILGIIFFGVIASSLEKSLVLDGVFVTCILGYISHLIADMKVFPVNKRGIKLFLPFSRKQF</sequence>
<evidence type="ECO:0000313" key="3">
    <source>
        <dbReference type="Proteomes" id="UP001595772"/>
    </source>
</evidence>
<keyword evidence="1" id="KW-1133">Transmembrane helix</keyword>
<feature type="transmembrane region" description="Helical" evidence="1">
    <location>
        <begin position="20"/>
        <end position="40"/>
    </location>
</feature>
<dbReference type="Pfam" id="PF04307">
    <property type="entry name" value="YdjM"/>
    <property type="match status" value="1"/>
</dbReference>
<name>A0ABV8GYG9_9BACI</name>
<evidence type="ECO:0000256" key="1">
    <source>
        <dbReference type="SAM" id="Phobius"/>
    </source>
</evidence>
<keyword evidence="2" id="KW-0378">Hydrolase</keyword>
<comment type="caution">
    <text evidence="2">The sequence shown here is derived from an EMBL/GenBank/DDBJ whole genome shotgun (WGS) entry which is preliminary data.</text>
</comment>
<proteinExistence type="predicted"/>
<dbReference type="RefSeq" id="WP_379497413.1">
    <property type="nucleotide sequence ID" value="NZ_JBHSAO010000010.1"/>
</dbReference>
<keyword evidence="1" id="KW-0812">Transmembrane</keyword>
<keyword evidence="1" id="KW-0472">Membrane</keyword>
<protein>
    <submittedName>
        <fullName evidence="2">Metal-dependent hydrolase</fullName>
    </submittedName>
</protein>
<evidence type="ECO:0000313" key="2">
    <source>
        <dbReference type="EMBL" id="MFC4024918.1"/>
    </source>
</evidence>
<organism evidence="2 3">
    <name type="scientific">Oceanobacillus longus</name>
    <dbReference type="NCBI Taxonomy" id="930120"/>
    <lineage>
        <taxon>Bacteria</taxon>
        <taxon>Bacillati</taxon>
        <taxon>Bacillota</taxon>
        <taxon>Bacilli</taxon>
        <taxon>Bacillales</taxon>
        <taxon>Bacillaceae</taxon>
        <taxon>Oceanobacillus</taxon>
    </lineage>
</organism>
<dbReference type="GO" id="GO:0016787">
    <property type="term" value="F:hydrolase activity"/>
    <property type="evidence" value="ECO:0007669"/>
    <property type="project" value="UniProtKB-KW"/>
</dbReference>
<keyword evidence="3" id="KW-1185">Reference proteome</keyword>
<dbReference type="PANTHER" id="PTHR35531:SF1">
    <property type="entry name" value="INNER MEMBRANE PROTEIN YBCI-RELATED"/>
    <property type="match status" value="1"/>
</dbReference>
<feature type="transmembrane region" description="Helical" evidence="1">
    <location>
        <begin position="86"/>
        <end position="104"/>
    </location>
</feature>
<dbReference type="PANTHER" id="PTHR35531">
    <property type="entry name" value="INNER MEMBRANE PROTEIN YBCI-RELATED"/>
    <property type="match status" value="1"/>
</dbReference>
<dbReference type="Proteomes" id="UP001595772">
    <property type="component" value="Unassembled WGS sequence"/>
</dbReference>
<dbReference type="EMBL" id="JBHSAO010000010">
    <property type="protein sequence ID" value="MFC4024918.1"/>
    <property type="molecule type" value="Genomic_DNA"/>
</dbReference>
<reference evidence="3" key="1">
    <citation type="journal article" date="2019" name="Int. J. Syst. Evol. Microbiol.">
        <title>The Global Catalogue of Microorganisms (GCM) 10K type strain sequencing project: providing services to taxonomists for standard genome sequencing and annotation.</title>
        <authorList>
            <consortium name="The Broad Institute Genomics Platform"/>
            <consortium name="The Broad Institute Genome Sequencing Center for Infectious Disease"/>
            <person name="Wu L."/>
            <person name="Ma J."/>
        </authorList>
    </citation>
    <scope>NUCLEOTIDE SEQUENCE [LARGE SCALE GENOMIC DNA]</scope>
    <source>
        <strain evidence="3">IBRC-M 10703</strain>
    </source>
</reference>
<feature type="transmembrane region" description="Helical" evidence="1">
    <location>
        <begin position="165"/>
        <end position="185"/>
    </location>
</feature>
<gene>
    <name evidence="2" type="ORF">ACFOUV_14060</name>
</gene>